<organism evidence="7 8">
    <name type="scientific">Flavobacterium pisciphilum</name>
    <dbReference type="NCBI Taxonomy" id="2893755"/>
    <lineage>
        <taxon>Bacteria</taxon>
        <taxon>Pseudomonadati</taxon>
        <taxon>Bacteroidota</taxon>
        <taxon>Flavobacteriia</taxon>
        <taxon>Flavobacteriales</taxon>
        <taxon>Flavobacteriaceae</taxon>
        <taxon>Flavobacterium</taxon>
    </lineage>
</organism>
<dbReference type="CDD" id="cd00158">
    <property type="entry name" value="RHOD"/>
    <property type="match status" value="1"/>
</dbReference>
<dbReference type="PROSITE" id="PS51257">
    <property type="entry name" value="PROKAR_LIPOPROTEIN"/>
    <property type="match status" value="1"/>
</dbReference>
<dbReference type="PROSITE" id="PS50206">
    <property type="entry name" value="RHODANESE_3"/>
    <property type="match status" value="1"/>
</dbReference>
<protein>
    <submittedName>
        <fullName evidence="7">Thioredoxin domain-containing protein</fullName>
    </submittedName>
</protein>
<evidence type="ECO:0000256" key="1">
    <source>
        <dbReference type="ARBA" id="ARBA00022448"/>
    </source>
</evidence>
<dbReference type="PRINTS" id="PR00421">
    <property type="entry name" value="THIOREDOXIN"/>
</dbReference>
<dbReference type="SUPFAM" id="SSF52821">
    <property type="entry name" value="Rhodanese/Cell cycle control phosphatase"/>
    <property type="match status" value="1"/>
</dbReference>
<accession>A0ABS8MTV1</accession>
<gene>
    <name evidence="7" type="ORF">LNQ49_08445</name>
</gene>
<name>A0ABS8MTV1_9FLAO</name>
<dbReference type="EMBL" id="JAJJMO010000001">
    <property type="protein sequence ID" value="MCC9071606.1"/>
    <property type="molecule type" value="Genomic_DNA"/>
</dbReference>
<evidence type="ECO:0000259" key="5">
    <source>
        <dbReference type="PROSITE" id="PS50206"/>
    </source>
</evidence>
<keyword evidence="3" id="KW-1015">Disulfide bond</keyword>
<dbReference type="PANTHER" id="PTHR45663">
    <property type="entry name" value="GEO12009P1"/>
    <property type="match status" value="1"/>
</dbReference>
<dbReference type="CDD" id="cd02947">
    <property type="entry name" value="TRX_family"/>
    <property type="match status" value="1"/>
</dbReference>
<dbReference type="InterPro" id="IPR001763">
    <property type="entry name" value="Rhodanese-like_dom"/>
</dbReference>
<proteinExistence type="predicted"/>
<dbReference type="RefSeq" id="WP_229988212.1">
    <property type="nucleotide sequence ID" value="NZ_JAJJMO010000001.1"/>
</dbReference>
<evidence type="ECO:0000256" key="2">
    <source>
        <dbReference type="ARBA" id="ARBA00022982"/>
    </source>
</evidence>
<dbReference type="SMART" id="SM00450">
    <property type="entry name" value="RHOD"/>
    <property type="match status" value="1"/>
</dbReference>
<keyword evidence="4" id="KW-0676">Redox-active center</keyword>
<dbReference type="Proteomes" id="UP001430919">
    <property type="component" value="Unassembled WGS sequence"/>
</dbReference>
<dbReference type="InterPro" id="IPR036249">
    <property type="entry name" value="Thioredoxin-like_sf"/>
</dbReference>
<sequence length="233" mass="26308">MKSPKVLLIIIAFVLASCNGQSSKNIEIIEPSVFAEKLSATQKPLILDVRTPEEYTAEHIENAVNVDWKGKDFATKAATFDKSKPVFVYCLSGGRSKKAAQKLQELGFTTIYELDGGIIKWNAEGFTNANPNNKTIGMTSQEYETLLNSDKKVLVDFYAEWCGPCKQMTPYLTKMQKELADKVVIIRIDVDKNKTLVKNMKIDQLPTLILYENKEVKWKNTGFISETDLKKQL</sequence>
<comment type="caution">
    <text evidence="7">The sequence shown here is derived from an EMBL/GenBank/DDBJ whole genome shotgun (WGS) entry which is preliminary data.</text>
</comment>
<keyword evidence="8" id="KW-1185">Reference proteome</keyword>
<evidence type="ECO:0000313" key="7">
    <source>
        <dbReference type="EMBL" id="MCC9071606.1"/>
    </source>
</evidence>
<dbReference type="Gene3D" id="3.40.30.10">
    <property type="entry name" value="Glutaredoxin"/>
    <property type="match status" value="1"/>
</dbReference>
<dbReference type="Gene3D" id="3.40.250.10">
    <property type="entry name" value="Rhodanese-like domain"/>
    <property type="match status" value="1"/>
</dbReference>
<reference evidence="7" key="1">
    <citation type="submission" date="2021-11" db="EMBL/GenBank/DDBJ databases">
        <title>Description of novel Flavobacterium species.</title>
        <authorList>
            <person name="Saticioglu I.B."/>
            <person name="Ay H."/>
            <person name="Altun S."/>
            <person name="Duman M."/>
        </authorList>
    </citation>
    <scope>NUCLEOTIDE SEQUENCE</scope>
    <source>
        <strain evidence="7">F-65</strain>
    </source>
</reference>
<evidence type="ECO:0000313" key="8">
    <source>
        <dbReference type="Proteomes" id="UP001430919"/>
    </source>
</evidence>
<dbReference type="InterPro" id="IPR013766">
    <property type="entry name" value="Thioredoxin_domain"/>
</dbReference>
<dbReference type="Pfam" id="PF00581">
    <property type="entry name" value="Rhodanese"/>
    <property type="match status" value="1"/>
</dbReference>
<keyword evidence="1" id="KW-0813">Transport</keyword>
<feature type="domain" description="Rhodanese" evidence="5">
    <location>
        <begin position="40"/>
        <end position="130"/>
    </location>
</feature>
<dbReference type="SUPFAM" id="SSF52833">
    <property type="entry name" value="Thioredoxin-like"/>
    <property type="match status" value="1"/>
</dbReference>
<evidence type="ECO:0000259" key="6">
    <source>
        <dbReference type="PROSITE" id="PS51352"/>
    </source>
</evidence>
<dbReference type="InterPro" id="IPR036873">
    <property type="entry name" value="Rhodanese-like_dom_sf"/>
</dbReference>
<dbReference type="Pfam" id="PF00085">
    <property type="entry name" value="Thioredoxin"/>
    <property type="match status" value="1"/>
</dbReference>
<dbReference type="PANTHER" id="PTHR45663:SF11">
    <property type="entry name" value="GEO12009P1"/>
    <property type="match status" value="1"/>
</dbReference>
<dbReference type="InterPro" id="IPR017937">
    <property type="entry name" value="Thioredoxin_CS"/>
</dbReference>
<dbReference type="PROSITE" id="PS00194">
    <property type="entry name" value="THIOREDOXIN_1"/>
    <property type="match status" value="1"/>
</dbReference>
<feature type="domain" description="Thioredoxin" evidence="6">
    <location>
        <begin position="97"/>
        <end position="233"/>
    </location>
</feature>
<evidence type="ECO:0000256" key="3">
    <source>
        <dbReference type="ARBA" id="ARBA00023157"/>
    </source>
</evidence>
<keyword evidence="2" id="KW-0249">Electron transport</keyword>
<dbReference type="PROSITE" id="PS51352">
    <property type="entry name" value="THIOREDOXIN_2"/>
    <property type="match status" value="1"/>
</dbReference>
<evidence type="ECO:0000256" key="4">
    <source>
        <dbReference type="ARBA" id="ARBA00023284"/>
    </source>
</evidence>